<protein>
    <submittedName>
        <fullName evidence="1">Uncharacterized protein</fullName>
    </submittedName>
</protein>
<accession>A0A444FQM6</accession>
<name>A0A444FQM6_ENSVE</name>
<dbReference type="EMBL" id="AMZH03004050">
    <property type="protein sequence ID" value="RRT70352.1"/>
    <property type="molecule type" value="Genomic_DNA"/>
</dbReference>
<dbReference type="Proteomes" id="UP000287651">
    <property type="component" value="Unassembled WGS sequence"/>
</dbReference>
<evidence type="ECO:0000313" key="2">
    <source>
        <dbReference type="Proteomes" id="UP000287651"/>
    </source>
</evidence>
<comment type="caution">
    <text evidence="1">The sequence shown here is derived from an EMBL/GenBank/DDBJ whole genome shotgun (WGS) entry which is preliminary data.</text>
</comment>
<dbReference type="AlphaFoldDB" id="A0A444FQM6"/>
<evidence type="ECO:0000313" key="1">
    <source>
        <dbReference type="EMBL" id="RRT70352.1"/>
    </source>
</evidence>
<sequence>MFTLVHIKIRNKLSYKRIEKLIYVHYNMHVRMQSAELHNEPKQRLIPSTSIL</sequence>
<reference evidence="1 2" key="1">
    <citation type="journal article" date="2014" name="Agronomy (Basel)">
        <title>A Draft Genome Sequence for Ensete ventricosum, the Drought-Tolerant Tree Against Hunger.</title>
        <authorList>
            <person name="Harrison J."/>
            <person name="Moore K.A."/>
            <person name="Paszkiewicz K."/>
            <person name="Jones T."/>
            <person name="Grant M."/>
            <person name="Ambacheew D."/>
            <person name="Muzemil S."/>
            <person name="Studholme D.J."/>
        </authorList>
    </citation>
    <scope>NUCLEOTIDE SEQUENCE [LARGE SCALE GENOMIC DNA]</scope>
</reference>
<organism evidence="1 2">
    <name type="scientific">Ensete ventricosum</name>
    <name type="common">Abyssinian banana</name>
    <name type="synonym">Musa ensete</name>
    <dbReference type="NCBI Taxonomy" id="4639"/>
    <lineage>
        <taxon>Eukaryota</taxon>
        <taxon>Viridiplantae</taxon>
        <taxon>Streptophyta</taxon>
        <taxon>Embryophyta</taxon>
        <taxon>Tracheophyta</taxon>
        <taxon>Spermatophyta</taxon>
        <taxon>Magnoliopsida</taxon>
        <taxon>Liliopsida</taxon>
        <taxon>Zingiberales</taxon>
        <taxon>Musaceae</taxon>
        <taxon>Ensete</taxon>
    </lineage>
</organism>
<gene>
    <name evidence="1" type="ORF">B296_00036153</name>
</gene>
<proteinExistence type="predicted"/>